<dbReference type="STRING" id="619304.SAMN05421760_101706"/>
<organism evidence="2 3">
    <name type="scientific">Neptunomonas antarctica</name>
    <dbReference type="NCBI Taxonomy" id="619304"/>
    <lineage>
        <taxon>Bacteria</taxon>
        <taxon>Pseudomonadati</taxon>
        <taxon>Pseudomonadota</taxon>
        <taxon>Gammaproteobacteria</taxon>
        <taxon>Oceanospirillales</taxon>
        <taxon>Oceanospirillaceae</taxon>
        <taxon>Neptunomonas</taxon>
    </lineage>
</organism>
<evidence type="ECO:0000313" key="2">
    <source>
        <dbReference type="EMBL" id="SIS45138.1"/>
    </source>
</evidence>
<dbReference type="InterPro" id="IPR052163">
    <property type="entry name" value="DGC-Regulatory_Protein"/>
</dbReference>
<evidence type="ECO:0000259" key="1">
    <source>
        <dbReference type="PROSITE" id="PS50887"/>
    </source>
</evidence>
<gene>
    <name evidence="2" type="ORF">SAMN05421760_101706</name>
</gene>
<dbReference type="PANTHER" id="PTHR46663:SF2">
    <property type="entry name" value="GGDEF DOMAIN-CONTAINING PROTEIN"/>
    <property type="match status" value="1"/>
</dbReference>
<evidence type="ECO:0000313" key="3">
    <source>
        <dbReference type="Proteomes" id="UP000185999"/>
    </source>
</evidence>
<protein>
    <recommendedName>
        <fullName evidence="1">GGDEF domain-containing protein</fullName>
    </recommendedName>
</protein>
<proteinExistence type="predicted"/>
<dbReference type="InterPro" id="IPR000160">
    <property type="entry name" value="GGDEF_dom"/>
</dbReference>
<keyword evidence="3" id="KW-1185">Reference proteome</keyword>
<dbReference type="OrthoDB" id="5565224at2"/>
<dbReference type="PROSITE" id="PS50887">
    <property type="entry name" value="GGDEF"/>
    <property type="match status" value="1"/>
</dbReference>
<feature type="domain" description="GGDEF" evidence="1">
    <location>
        <begin position="1"/>
        <end position="29"/>
    </location>
</feature>
<dbReference type="Proteomes" id="UP000185999">
    <property type="component" value="Unassembled WGS sequence"/>
</dbReference>
<dbReference type="EMBL" id="FTOE01000001">
    <property type="protein sequence ID" value="SIS45138.1"/>
    <property type="molecule type" value="Genomic_DNA"/>
</dbReference>
<dbReference type="InterPro" id="IPR043128">
    <property type="entry name" value="Rev_trsase/Diguanyl_cyclase"/>
</dbReference>
<dbReference type="PANTHER" id="PTHR46663">
    <property type="entry name" value="DIGUANYLATE CYCLASE DGCT-RELATED"/>
    <property type="match status" value="1"/>
</dbReference>
<dbReference type="Gene3D" id="3.30.70.270">
    <property type="match status" value="1"/>
</dbReference>
<reference evidence="3" key="1">
    <citation type="submission" date="2017-01" db="EMBL/GenBank/DDBJ databases">
        <authorList>
            <person name="Varghese N."/>
            <person name="Submissions S."/>
        </authorList>
    </citation>
    <scope>NUCLEOTIDE SEQUENCE [LARGE SCALE GENOMIC DNA]</scope>
    <source>
        <strain evidence="3">DSM 22306</strain>
    </source>
</reference>
<dbReference type="AlphaFoldDB" id="A0A1N7J6Z6"/>
<name>A0A1N7J6Z6_9GAMM</name>
<sequence length="105" mass="11807">MPEELLKQADIAMYASKVEGGNTLRFFDQMKQKAIIARVHLENLLRTAIEQQQFQLHYQMQVDRAGQPLGAYSYAASAATKFRVFLLVTKYAAATSIHLIFGNLG</sequence>
<accession>A0A1N7J6Z6</accession>
<dbReference type="RefSeq" id="WP_054342870.1">
    <property type="nucleotide sequence ID" value="NZ_FTOE01000001.1"/>
</dbReference>